<name>Q5VPC0_ORYSJ</name>
<evidence type="ECO:0000313" key="2">
    <source>
        <dbReference type="EMBL" id="BAD68705.1"/>
    </source>
</evidence>
<gene>
    <name evidence="2" type="primary">OSJNBb0032K15.17</name>
</gene>
<feature type="compositionally biased region" description="Low complexity" evidence="1">
    <location>
        <begin position="124"/>
        <end position="134"/>
    </location>
</feature>
<proteinExistence type="predicted"/>
<feature type="compositionally biased region" description="Basic residues" evidence="1">
    <location>
        <begin position="210"/>
        <end position="219"/>
    </location>
</feature>
<reference evidence="2" key="1">
    <citation type="journal article" date="2002" name="Nature">
        <title>The genome sequence and structure of rice chromosome 1.</title>
        <authorList>
            <person name="Sasaki T."/>
            <person name="Matsumoto T."/>
            <person name="Yamamoto K."/>
            <person name="Sakata K."/>
            <person name="Baba T."/>
            <person name="Katayose Y."/>
            <person name="Wu J."/>
            <person name="Niimura Y."/>
            <person name="Cheng Z."/>
            <person name="Nagamura Y."/>
            <person name="Antonio B.A."/>
            <person name="Kanamori H."/>
            <person name="Hosokawa S."/>
            <person name="Masukawa M."/>
            <person name="Arikawa K."/>
            <person name="Chiden Y."/>
            <person name="Hayashi M."/>
            <person name="Okamoto M."/>
            <person name="Ando T."/>
            <person name="Aoki H."/>
            <person name="Arita K."/>
            <person name="Hamada M."/>
            <person name="Harada C."/>
            <person name="Hijishita S."/>
            <person name="Honda M."/>
            <person name="Ichikawa Y."/>
            <person name="Idonuma A."/>
            <person name="Iijima M."/>
            <person name="Ikeda M."/>
            <person name="Ikeno M."/>
            <person name="Itoh S."/>
            <person name="Itoh T."/>
            <person name="Itoh Y."/>
            <person name="Itoh Y."/>
            <person name="Iwabuchi A."/>
            <person name="Kamiya K."/>
            <person name="Karasawa W."/>
            <person name="Katagiri S."/>
            <person name="Kikuta A."/>
            <person name="Kobayashi N."/>
            <person name="Kono I."/>
            <person name="Machita K."/>
            <person name="Maehara T."/>
            <person name="Mizuno H."/>
            <person name="Mizubayashi T."/>
            <person name="Mukai Y."/>
            <person name="Nagasaki H."/>
            <person name="Nakashima M."/>
            <person name="Nakama Y."/>
            <person name="Nakamichi Y."/>
            <person name="Nakamura M."/>
            <person name="Namiki N."/>
            <person name="Negishi M."/>
            <person name="Ohta I."/>
            <person name="Ono N."/>
            <person name="Saji S."/>
            <person name="Sakai K."/>
            <person name="Shibata M."/>
            <person name="Shimokawa T."/>
            <person name="Shomura A."/>
            <person name="Song J."/>
            <person name="Takazaki Y."/>
            <person name="Terasawa K."/>
            <person name="Tsuji K."/>
            <person name="Waki K."/>
            <person name="Yamagata H."/>
            <person name="Yamane H."/>
            <person name="Yoshiki S."/>
            <person name="Yoshihara R."/>
            <person name="Yukawa K."/>
            <person name="Zhong H."/>
            <person name="Iwama H."/>
            <person name="Endo T."/>
            <person name="Ito H."/>
            <person name="Hahn J.H."/>
            <person name="Kim H.I."/>
            <person name="Eun M.Y."/>
            <person name="Yano M."/>
            <person name="Jiang J."/>
            <person name="Gojobori T."/>
        </authorList>
    </citation>
    <scope>NUCLEOTIDE SEQUENCE [LARGE SCALE GENOMIC DNA]</scope>
</reference>
<feature type="region of interest" description="Disordered" evidence="1">
    <location>
        <begin position="52"/>
        <end position="82"/>
    </location>
</feature>
<feature type="compositionally biased region" description="Gly residues" evidence="1">
    <location>
        <begin position="54"/>
        <end position="68"/>
    </location>
</feature>
<accession>Q5VPC0</accession>
<organism evidence="2">
    <name type="scientific">Oryza sativa subsp. japonica</name>
    <name type="common">Rice</name>
    <dbReference type="NCBI Taxonomy" id="39947"/>
    <lineage>
        <taxon>Eukaryota</taxon>
        <taxon>Viridiplantae</taxon>
        <taxon>Streptophyta</taxon>
        <taxon>Embryophyta</taxon>
        <taxon>Tracheophyta</taxon>
        <taxon>Spermatophyta</taxon>
        <taxon>Magnoliopsida</taxon>
        <taxon>Liliopsida</taxon>
        <taxon>Poales</taxon>
        <taxon>Poaceae</taxon>
        <taxon>BOP clade</taxon>
        <taxon>Oryzoideae</taxon>
        <taxon>Oryzeae</taxon>
        <taxon>Oryzinae</taxon>
        <taxon>Oryza</taxon>
        <taxon>Oryza sativa</taxon>
    </lineage>
</organism>
<sequence>MPPPSLKTRANHLPRWFCWRFRPTWRVDPVDKLTQRGGTHMRSEAVAVAAGTAVGSGGGGGSGGSGGGDDGRERRRRRRRWSGAVVGTAVAVGTAETADGACGGHGVETVVAAVWKQQQQLAAPASSLHSARPPCELSPQHAADRARPPSDILSPWAAVVAREASDGDGGGESEGKTWRWQQAGEILSPWAAAVGEELARRREVSTLNRHPNRHRRLLRSRPLSQPPPPPPPSSLPTAIPTATAAASFSAPDRRCHRHCSRLPSQPPQPPPPLSLPTAVPSATATVSDRLRRSPPPFPRARDEGERERPEKRDKGDRELHTDIEGGGIIPGFLGEGCYSRKR</sequence>
<protein>
    <submittedName>
        <fullName evidence="2">Uncharacterized protein OSJNBb0032K15.17</fullName>
    </submittedName>
</protein>
<evidence type="ECO:0000256" key="1">
    <source>
        <dbReference type="SAM" id="MobiDB-lite"/>
    </source>
</evidence>
<feature type="compositionally biased region" description="Pro residues" evidence="1">
    <location>
        <begin position="264"/>
        <end position="274"/>
    </location>
</feature>
<feature type="region of interest" description="Disordered" evidence="1">
    <location>
        <begin position="124"/>
        <end position="151"/>
    </location>
</feature>
<dbReference type="AlphaFoldDB" id="Q5VPC0"/>
<dbReference type="EMBL" id="AP003710">
    <property type="protein sequence ID" value="BAD68705.1"/>
    <property type="molecule type" value="Genomic_DNA"/>
</dbReference>
<feature type="compositionally biased region" description="Low complexity" evidence="1">
    <location>
        <begin position="235"/>
        <end position="250"/>
    </location>
</feature>
<dbReference type="Proteomes" id="UP000817658">
    <property type="component" value="Chromosome 1"/>
</dbReference>
<feature type="compositionally biased region" description="Pro residues" evidence="1">
    <location>
        <begin position="224"/>
        <end position="234"/>
    </location>
</feature>
<feature type="compositionally biased region" description="Basic and acidic residues" evidence="1">
    <location>
        <begin position="299"/>
        <end position="323"/>
    </location>
</feature>
<feature type="region of interest" description="Disordered" evidence="1">
    <location>
        <begin position="205"/>
        <end position="342"/>
    </location>
</feature>